<keyword evidence="5" id="KW-1185">Reference proteome</keyword>
<dbReference type="PANTHER" id="PTHR46401">
    <property type="entry name" value="GLYCOSYLTRANSFERASE WBBK-RELATED"/>
    <property type="match status" value="1"/>
</dbReference>
<name>A0A1G4YE30_9ACTN</name>
<feature type="domain" description="Glycosyltransferase subfamily 4-like N-terminal" evidence="3">
    <location>
        <begin position="15"/>
        <end position="174"/>
    </location>
</feature>
<proteinExistence type="predicted"/>
<protein>
    <submittedName>
        <fullName evidence="4">Glycosyltransferase involved in cell wall bisynthesis</fullName>
    </submittedName>
</protein>
<keyword evidence="1" id="KW-0328">Glycosyltransferase</keyword>
<evidence type="ECO:0000313" key="4">
    <source>
        <dbReference type="EMBL" id="SCX51781.1"/>
    </source>
</evidence>
<reference evidence="5" key="1">
    <citation type="submission" date="2016-10" db="EMBL/GenBank/DDBJ databases">
        <authorList>
            <person name="Varghese N."/>
            <person name="Submissions S."/>
        </authorList>
    </citation>
    <scope>NUCLEOTIDE SEQUENCE [LARGE SCALE GENOMIC DNA]</scope>
    <source>
        <strain evidence="5">DSM 45722</strain>
    </source>
</reference>
<dbReference type="STRING" id="1960309.SAMN03159343_2630"/>
<evidence type="ECO:0000313" key="5">
    <source>
        <dbReference type="Proteomes" id="UP000198981"/>
    </source>
</evidence>
<dbReference type="Pfam" id="PF13439">
    <property type="entry name" value="Glyco_transf_4"/>
    <property type="match status" value="1"/>
</dbReference>
<dbReference type="InterPro" id="IPR028098">
    <property type="entry name" value="Glyco_trans_4-like_N"/>
</dbReference>
<dbReference type="Pfam" id="PF13692">
    <property type="entry name" value="Glyco_trans_1_4"/>
    <property type="match status" value="1"/>
</dbReference>
<dbReference type="SUPFAM" id="SSF53756">
    <property type="entry name" value="UDP-Glycosyltransferase/glycogen phosphorylase"/>
    <property type="match status" value="1"/>
</dbReference>
<dbReference type="GO" id="GO:0009103">
    <property type="term" value="P:lipopolysaccharide biosynthetic process"/>
    <property type="evidence" value="ECO:0007669"/>
    <property type="project" value="TreeGrafter"/>
</dbReference>
<dbReference type="Proteomes" id="UP000198981">
    <property type="component" value="Unassembled WGS sequence"/>
</dbReference>
<sequence length="365" mass="38430">MRIGLDATPLLGQRSGVGRYVAGLVAGLQQLPEAPEVLLTLFSIRGSVPVASSATVRPAPRRAPARLLRRTWAHTRFPPAELLTGRVAVFHGTNFVAPPTARAGRLVTVHDLAYLRYPQTVTGDAEHYARLVPRALDGGAHVLAVTHAMAEEIRDEYGLPADRVHVAAHGVDPEWSAATPATPGQLAALGLPPEYHLFTGNLEPRKNLGMLVAAHRAARRSDPGVPPLVLVGPAGWGDRWQGAEPDPADVVLAGYLPDEDLRSVVAGATSVCMPSHYEGFGLPVLEALAAGRPVLASDIPAHREVAGGQAQLLDPADPDCWASALGNPASAPGDTGSRRAHAAGFTWSISASAHLRAYEDAAQDR</sequence>
<dbReference type="CDD" id="cd03809">
    <property type="entry name" value="GT4_MtfB-like"/>
    <property type="match status" value="1"/>
</dbReference>
<organism evidence="4 5">
    <name type="scientific">Klenkia marina</name>
    <dbReference type="NCBI Taxonomy" id="1960309"/>
    <lineage>
        <taxon>Bacteria</taxon>
        <taxon>Bacillati</taxon>
        <taxon>Actinomycetota</taxon>
        <taxon>Actinomycetes</taxon>
        <taxon>Geodermatophilales</taxon>
        <taxon>Geodermatophilaceae</taxon>
        <taxon>Klenkia</taxon>
    </lineage>
</organism>
<evidence type="ECO:0000256" key="1">
    <source>
        <dbReference type="ARBA" id="ARBA00022676"/>
    </source>
</evidence>
<dbReference type="EMBL" id="FMUH01000004">
    <property type="protein sequence ID" value="SCX51781.1"/>
    <property type="molecule type" value="Genomic_DNA"/>
</dbReference>
<evidence type="ECO:0000259" key="3">
    <source>
        <dbReference type="Pfam" id="PF13439"/>
    </source>
</evidence>
<gene>
    <name evidence="4" type="ORF">SAMN03159343_2630</name>
</gene>
<accession>A0A1G4YE30</accession>
<dbReference type="RefSeq" id="WP_092805014.1">
    <property type="nucleotide sequence ID" value="NZ_FMUH01000004.1"/>
</dbReference>
<dbReference type="AlphaFoldDB" id="A0A1G4YE30"/>
<evidence type="ECO:0000256" key="2">
    <source>
        <dbReference type="ARBA" id="ARBA00022679"/>
    </source>
</evidence>
<dbReference type="PANTHER" id="PTHR46401:SF2">
    <property type="entry name" value="GLYCOSYLTRANSFERASE WBBK-RELATED"/>
    <property type="match status" value="1"/>
</dbReference>
<dbReference type="Gene3D" id="3.40.50.2000">
    <property type="entry name" value="Glycogen Phosphorylase B"/>
    <property type="match status" value="2"/>
</dbReference>
<keyword evidence="2 4" id="KW-0808">Transferase</keyword>
<dbReference type="OrthoDB" id="9801609at2"/>
<dbReference type="GO" id="GO:0016757">
    <property type="term" value="F:glycosyltransferase activity"/>
    <property type="evidence" value="ECO:0007669"/>
    <property type="project" value="UniProtKB-KW"/>
</dbReference>